<dbReference type="PANTHER" id="PTHR42724:SF1">
    <property type="entry name" value="TETRAACYLDISACCHARIDE 4'-KINASE, MITOCHONDRIAL-RELATED"/>
    <property type="match status" value="1"/>
</dbReference>
<evidence type="ECO:0000256" key="5">
    <source>
        <dbReference type="ARBA" id="ARBA00022516"/>
    </source>
</evidence>
<evidence type="ECO:0000256" key="2">
    <source>
        <dbReference type="ARBA" id="ARBA00004870"/>
    </source>
</evidence>
<evidence type="ECO:0000256" key="9">
    <source>
        <dbReference type="ARBA" id="ARBA00022777"/>
    </source>
</evidence>
<comment type="function">
    <text evidence="1 13">Transfers the gamma-phosphate of ATP to the 4'-position of a tetraacyldisaccharide 1-phosphate intermediate (termed DS-1-P) to form tetraacyldisaccharide 1,4'-bis-phosphate (lipid IVA).</text>
</comment>
<comment type="catalytic activity">
    <reaction evidence="13">
        <text>a lipid A disaccharide + ATP = a lipid IVA + ADP + H(+)</text>
        <dbReference type="Rhea" id="RHEA:67840"/>
        <dbReference type="ChEBI" id="CHEBI:15378"/>
        <dbReference type="ChEBI" id="CHEBI:30616"/>
        <dbReference type="ChEBI" id="CHEBI:176343"/>
        <dbReference type="ChEBI" id="CHEBI:176425"/>
        <dbReference type="ChEBI" id="CHEBI:456216"/>
        <dbReference type="EC" id="2.7.1.130"/>
    </reaction>
</comment>
<evidence type="ECO:0000256" key="8">
    <source>
        <dbReference type="ARBA" id="ARBA00022741"/>
    </source>
</evidence>
<dbReference type="AlphaFoldDB" id="A0A2U2N2M0"/>
<dbReference type="GO" id="GO:0009245">
    <property type="term" value="P:lipid A biosynthetic process"/>
    <property type="evidence" value="ECO:0007669"/>
    <property type="project" value="UniProtKB-UniRule"/>
</dbReference>
<dbReference type="OrthoDB" id="9766423at2"/>
<keyword evidence="5 13" id="KW-0444">Lipid biosynthesis</keyword>
<accession>A0A2U2N2M0</accession>
<feature type="binding site" evidence="13">
    <location>
        <begin position="57"/>
        <end position="64"/>
    </location>
    <ligand>
        <name>ATP</name>
        <dbReference type="ChEBI" id="CHEBI:30616"/>
    </ligand>
</feature>
<sequence length="333" mass="34905">MSARLPRFWLQDGLGARLLAPLGALTAAVARRRLRRHRQGIGVWRAPVPVLVVGNLFVGGSGKTPLVIWLVERARALGHQPGVVLRGYGGRARDWPRGVTPASDPAEVGDEAVLIARRTGAPVAAGPDRPAAVRQLLALSPCDLVISDDGLQHYALGRDAEIIVLDAARGLGNGRCLPAGPLREPAARLDTVDLVVGNGGATAHSPHAFTLQPGTLEPVGQGGGTPPAPGARVHGIAGIGHPERFFAALEHLGYEVIGHPLPDHHVPRPDDVDFGDGLPVIMTEKDAVKCQALARAGLWALPVTAVPDGATTAELDRLLRRLMAPSGQEGHET</sequence>
<dbReference type="PANTHER" id="PTHR42724">
    <property type="entry name" value="TETRAACYLDISACCHARIDE 4'-KINASE"/>
    <property type="match status" value="1"/>
</dbReference>
<dbReference type="GO" id="GO:0005524">
    <property type="term" value="F:ATP binding"/>
    <property type="evidence" value="ECO:0007669"/>
    <property type="project" value="UniProtKB-UniRule"/>
</dbReference>
<keyword evidence="7 13" id="KW-0808">Transferase</keyword>
<evidence type="ECO:0000313" key="15">
    <source>
        <dbReference type="Proteomes" id="UP000245474"/>
    </source>
</evidence>
<keyword evidence="10 13" id="KW-0067">ATP-binding</keyword>
<keyword evidence="8 13" id="KW-0547">Nucleotide-binding</keyword>
<keyword evidence="15" id="KW-1185">Reference proteome</keyword>
<protein>
    <recommendedName>
        <fullName evidence="4 13">Tetraacyldisaccharide 4'-kinase</fullName>
        <ecNumber evidence="3 13">2.7.1.130</ecNumber>
    </recommendedName>
    <alternativeName>
        <fullName evidence="12 13">Lipid A 4'-kinase</fullName>
    </alternativeName>
</protein>
<proteinExistence type="inferred from homology"/>
<gene>
    <name evidence="13" type="primary">lpxK</name>
    <name evidence="14" type="ORF">DEM34_09130</name>
</gene>
<comment type="pathway">
    <text evidence="2 13">Glycolipid biosynthesis; lipid IV(A) biosynthesis; lipid IV(A) from (3R)-3-hydroxytetradecanoyl-[acyl-carrier-protein] and UDP-N-acetyl-alpha-D-glucosamine: step 6/6.</text>
</comment>
<dbReference type="RefSeq" id="WP_109678467.1">
    <property type="nucleotide sequence ID" value="NZ_CP086615.1"/>
</dbReference>
<evidence type="ECO:0000256" key="7">
    <source>
        <dbReference type="ARBA" id="ARBA00022679"/>
    </source>
</evidence>
<reference evidence="14 15" key="1">
    <citation type="submission" date="2018-05" db="EMBL/GenBank/DDBJ databases">
        <title>Spiribacter halobius sp. nov., a moderately halophilic bacterium isolated from marine solar saltern.</title>
        <authorList>
            <person name="Zheng W.-S."/>
            <person name="Lu D.-C."/>
            <person name="Du Z.-J."/>
        </authorList>
    </citation>
    <scope>NUCLEOTIDE SEQUENCE [LARGE SCALE GENOMIC DNA]</scope>
    <source>
        <strain evidence="14 15">E85</strain>
    </source>
</reference>
<evidence type="ECO:0000256" key="4">
    <source>
        <dbReference type="ARBA" id="ARBA00016436"/>
    </source>
</evidence>
<dbReference type="NCBIfam" id="TIGR00682">
    <property type="entry name" value="lpxK"/>
    <property type="match status" value="1"/>
</dbReference>
<dbReference type="GO" id="GO:0009029">
    <property type="term" value="F:lipid-A 4'-kinase activity"/>
    <property type="evidence" value="ECO:0007669"/>
    <property type="project" value="UniProtKB-UniRule"/>
</dbReference>
<keyword evidence="6 13" id="KW-0441">Lipid A biosynthesis</keyword>
<dbReference type="GO" id="GO:0005886">
    <property type="term" value="C:plasma membrane"/>
    <property type="evidence" value="ECO:0007669"/>
    <property type="project" value="TreeGrafter"/>
</dbReference>
<comment type="similarity">
    <text evidence="13">Belongs to the LpxK family.</text>
</comment>
<dbReference type="Proteomes" id="UP000245474">
    <property type="component" value="Unassembled WGS sequence"/>
</dbReference>
<evidence type="ECO:0000256" key="10">
    <source>
        <dbReference type="ARBA" id="ARBA00022840"/>
    </source>
</evidence>
<dbReference type="EMBL" id="QFFI01000012">
    <property type="protein sequence ID" value="PWG63229.1"/>
    <property type="molecule type" value="Genomic_DNA"/>
</dbReference>
<dbReference type="SUPFAM" id="SSF52540">
    <property type="entry name" value="P-loop containing nucleoside triphosphate hydrolases"/>
    <property type="match status" value="1"/>
</dbReference>
<dbReference type="InterPro" id="IPR027417">
    <property type="entry name" value="P-loop_NTPase"/>
</dbReference>
<evidence type="ECO:0000256" key="12">
    <source>
        <dbReference type="ARBA" id="ARBA00029757"/>
    </source>
</evidence>
<dbReference type="Pfam" id="PF02606">
    <property type="entry name" value="LpxK"/>
    <property type="match status" value="1"/>
</dbReference>
<dbReference type="EC" id="2.7.1.130" evidence="3 13"/>
<evidence type="ECO:0000256" key="3">
    <source>
        <dbReference type="ARBA" id="ARBA00012071"/>
    </source>
</evidence>
<keyword evidence="9 13" id="KW-0418">Kinase</keyword>
<dbReference type="GO" id="GO:0009244">
    <property type="term" value="P:lipopolysaccharide core region biosynthetic process"/>
    <property type="evidence" value="ECO:0007669"/>
    <property type="project" value="TreeGrafter"/>
</dbReference>
<dbReference type="UniPathway" id="UPA00359">
    <property type="reaction ID" value="UER00482"/>
</dbReference>
<organism evidence="14 15">
    <name type="scientific">Sediminicurvatus halobius</name>
    <dbReference type="NCBI Taxonomy" id="2182432"/>
    <lineage>
        <taxon>Bacteria</taxon>
        <taxon>Pseudomonadati</taxon>
        <taxon>Pseudomonadota</taxon>
        <taxon>Gammaproteobacteria</taxon>
        <taxon>Chromatiales</taxon>
        <taxon>Ectothiorhodospiraceae</taxon>
        <taxon>Sediminicurvatus</taxon>
    </lineage>
</organism>
<dbReference type="InterPro" id="IPR003758">
    <property type="entry name" value="LpxK"/>
</dbReference>
<keyword evidence="11 13" id="KW-0443">Lipid metabolism</keyword>
<evidence type="ECO:0000256" key="13">
    <source>
        <dbReference type="HAMAP-Rule" id="MF_00409"/>
    </source>
</evidence>
<evidence type="ECO:0000313" key="14">
    <source>
        <dbReference type="EMBL" id="PWG63229.1"/>
    </source>
</evidence>
<evidence type="ECO:0000256" key="6">
    <source>
        <dbReference type="ARBA" id="ARBA00022556"/>
    </source>
</evidence>
<dbReference type="HAMAP" id="MF_00409">
    <property type="entry name" value="LpxK"/>
    <property type="match status" value="1"/>
</dbReference>
<evidence type="ECO:0000256" key="1">
    <source>
        <dbReference type="ARBA" id="ARBA00002274"/>
    </source>
</evidence>
<evidence type="ECO:0000256" key="11">
    <source>
        <dbReference type="ARBA" id="ARBA00023098"/>
    </source>
</evidence>
<comment type="caution">
    <text evidence="14">The sequence shown here is derived from an EMBL/GenBank/DDBJ whole genome shotgun (WGS) entry which is preliminary data.</text>
</comment>
<name>A0A2U2N2M0_9GAMM</name>